<keyword evidence="2 5" id="KW-0808">Transferase</keyword>
<dbReference type="EC" id="2.1.-.-" evidence="5"/>
<evidence type="ECO:0000313" key="5">
    <source>
        <dbReference type="EMBL" id="MEY8043001.1"/>
    </source>
</evidence>
<dbReference type="RefSeq" id="WP_345366821.1">
    <property type="nucleotide sequence ID" value="NZ_BAABII010000016.1"/>
</dbReference>
<accession>A0ABV4CT77</accession>
<dbReference type="InterPro" id="IPR029063">
    <property type="entry name" value="SAM-dependent_MTases_sf"/>
</dbReference>
<name>A0ABV4CT77_9PSEU</name>
<dbReference type="CDD" id="cd02440">
    <property type="entry name" value="AdoMet_MTases"/>
    <property type="match status" value="1"/>
</dbReference>
<dbReference type="Pfam" id="PF13649">
    <property type="entry name" value="Methyltransf_25"/>
    <property type="match status" value="1"/>
</dbReference>
<reference evidence="5 6" key="1">
    <citation type="submission" date="2024-08" db="EMBL/GenBank/DDBJ databases">
        <title>Genome mining of Saccharopolyspora cebuensis PGLac3 from Nigerian medicinal plant.</title>
        <authorList>
            <person name="Ezeobiora C.E."/>
            <person name="Igbokwe N.H."/>
            <person name="Amin D.H."/>
            <person name="Mendie U.E."/>
        </authorList>
    </citation>
    <scope>NUCLEOTIDE SEQUENCE [LARGE SCALE GENOMIC DNA]</scope>
    <source>
        <strain evidence="5 6">PGLac3</strain>
    </source>
</reference>
<organism evidence="5 6">
    <name type="scientific">Saccharopolyspora cebuensis</name>
    <dbReference type="NCBI Taxonomy" id="418759"/>
    <lineage>
        <taxon>Bacteria</taxon>
        <taxon>Bacillati</taxon>
        <taxon>Actinomycetota</taxon>
        <taxon>Actinomycetes</taxon>
        <taxon>Pseudonocardiales</taxon>
        <taxon>Pseudonocardiaceae</taxon>
        <taxon>Saccharopolyspora</taxon>
    </lineage>
</organism>
<sequence length="212" mass="22434">MTESVPGSTFEAAYAEGSPPWVIDAPQPAIVELERRGGIRGRVLEPGCGTGEHVLHLAALGYDVLGVDLVPAAVELARDGARRRGIEARFEVADALRLPAELDDRPFDTVVDSALFHIFGDVERAAYVRNLHAVCRPGAAVHVLALADTGPGFGPEVGEPVLREAFGAGWRLVELRPSSYRGVARGESAEAFGVAPGTLVDPPAWLATAVRL</sequence>
<evidence type="ECO:0000313" key="6">
    <source>
        <dbReference type="Proteomes" id="UP001564626"/>
    </source>
</evidence>
<dbReference type="GO" id="GO:0008168">
    <property type="term" value="F:methyltransferase activity"/>
    <property type="evidence" value="ECO:0007669"/>
    <property type="project" value="UniProtKB-KW"/>
</dbReference>
<keyword evidence="1 5" id="KW-0489">Methyltransferase</keyword>
<evidence type="ECO:0000256" key="3">
    <source>
        <dbReference type="ARBA" id="ARBA00022691"/>
    </source>
</evidence>
<proteinExistence type="predicted"/>
<dbReference type="InterPro" id="IPR041698">
    <property type="entry name" value="Methyltransf_25"/>
</dbReference>
<feature type="domain" description="Methyltransferase" evidence="4">
    <location>
        <begin position="43"/>
        <end position="138"/>
    </location>
</feature>
<keyword evidence="6" id="KW-1185">Reference proteome</keyword>
<evidence type="ECO:0000256" key="2">
    <source>
        <dbReference type="ARBA" id="ARBA00022679"/>
    </source>
</evidence>
<protein>
    <submittedName>
        <fullName evidence="5">Class I SAM-dependent methyltransferase</fullName>
        <ecNumber evidence="5">2.1.-.-</ecNumber>
    </submittedName>
</protein>
<evidence type="ECO:0000256" key="1">
    <source>
        <dbReference type="ARBA" id="ARBA00022603"/>
    </source>
</evidence>
<dbReference type="Gene3D" id="3.40.50.150">
    <property type="entry name" value="Vaccinia Virus protein VP39"/>
    <property type="match status" value="1"/>
</dbReference>
<keyword evidence="3" id="KW-0949">S-adenosyl-L-methionine</keyword>
<dbReference type="PANTHER" id="PTHR43464">
    <property type="entry name" value="METHYLTRANSFERASE"/>
    <property type="match status" value="1"/>
</dbReference>
<dbReference type="SUPFAM" id="SSF53335">
    <property type="entry name" value="S-adenosyl-L-methionine-dependent methyltransferases"/>
    <property type="match status" value="1"/>
</dbReference>
<dbReference type="EMBL" id="JBGEHV010000073">
    <property type="protein sequence ID" value="MEY8043001.1"/>
    <property type="molecule type" value="Genomic_DNA"/>
</dbReference>
<gene>
    <name evidence="5" type="ORF">AB8O55_26645</name>
</gene>
<dbReference type="Proteomes" id="UP001564626">
    <property type="component" value="Unassembled WGS sequence"/>
</dbReference>
<comment type="caution">
    <text evidence="5">The sequence shown here is derived from an EMBL/GenBank/DDBJ whole genome shotgun (WGS) entry which is preliminary data.</text>
</comment>
<evidence type="ECO:0000259" key="4">
    <source>
        <dbReference type="Pfam" id="PF13649"/>
    </source>
</evidence>
<dbReference type="PANTHER" id="PTHR43464:SF19">
    <property type="entry name" value="UBIQUINONE BIOSYNTHESIS O-METHYLTRANSFERASE, MITOCHONDRIAL"/>
    <property type="match status" value="1"/>
</dbReference>
<dbReference type="GO" id="GO:0032259">
    <property type="term" value="P:methylation"/>
    <property type="evidence" value="ECO:0007669"/>
    <property type="project" value="UniProtKB-KW"/>
</dbReference>